<protein>
    <submittedName>
        <fullName evidence="11">EscN/YscN/HrcN family type III secretion system ATPase</fullName>
    </submittedName>
</protein>
<proteinExistence type="predicted"/>
<keyword evidence="9" id="KW-0139">CF(1)</keyword>
<dbReference type="NCBIfam" id="TIGR01026">
    <property type="entry name" value="fliI_yscN"/>
    <property type="match status" value="1"/>
</dbReference>
<keyword evidence="5" id="KW-0067">ATP-binding</keyword>
<accession>A0ABQ6BSH5</accession>
<feature type="domain" description="AAA+ ATPase" evidence="10">
    <location>
        <begin position="156"/>
        <end position="338"/>
    </location>
</feature>
<dbReference type="Proteomes" id="UP001156836">
    <property type="component" value="Unassembled WGS sequence"/>
</dbReference>
<dbReference type="Pfam" id="PF00006">
    <property type="entry name" value="ATP-synt_ab"/>
    <property type="match status" value="1"/>
</dbReference>
<dbReference type="EMBL" id="BSOZ01000017">
    <property type="protein sequence ID" value="GLS04392.1"/>
    <property type="molecule type" value="Genomic_DNA"/>
</dbReference>
<keyword evidence="7" id="KW-1278">Translocase</keyword>
<evidence type="ECO:0000256" key="6">
    <source>
        <dbReference type="ARBA" id="ARBA00022927"/>
    </source>
</evidence>
<evidence type="ECO:0000259" key="10">
    <source>
        <dbReference type="SMART" id="SM00382"/>
    </source>
</evidence>
<dbReference type="Gene3D" id="3.40.50.12240">
    <property type="match status" value="1"/>
</dbReference>
<keyword evidence="9" id="KW-0066">ATP synthesis</keyword>
<keyword evidence="6" id="KW-0653">Protein transport</keyword>
<keyword evidence="4" id="KW-0547">Nucleotide-binding</keyword>
<keyword evidence="8" id="KW-0472">Membrane</keyword>
<dbReference type="Pfam" id="PF02874">
    <property type="entry name" value="ATP-synt_ab_N"/>
    <property type="match status" value="1"/>
</dbReference>
<dbReference type="CDD" id="cd01136">
    <property type="entry name" value="ATPase_flagellum-secretory_path_III"/>
    <property type="match status" value="1"/>
</dbReference>
<evidence type="ECO:0000256" key="1">
    <source>
        <dbReference type="ARBA" id="ARBA00004496"/>
    </source>
</evidence>
<keyword evidence="12" id="KW-1185">Reference proteome</keyword>
<dbReference type="PANTHER" id="PTHR15184">
    <property type="entry name" value="ATP SYNTHASE"/>
    <property type="match status" value="1"/>
</dbReference>
<evidence type="ECO:0000256" key="9">
    <source>
        <dbReference type="ARBA" id="ARBA00023196"/>
    </source>
</evidence>
<gene>
    <name evidence="11" type="ORF">GCM10007860_15390</name>
</gene>
<evidence type="ECO:0000256" key="3">
    <source>
        <dbReference type="ARBA" id="ARBA00022490"/>
    </source>
</evidence>
<name>A0ABQ6BSH5_9NEIS</name>
<dbReference type="InterPro" id="IPR005714">
    <property type="entry name" value="ATPase_T3SS_FliI/YscN"/>
</dbReference>
<dbReference type="InterPro" id="IPR000194">
    <property type="entry name" value="ATPase_F1/V1/A1_a/bsu_nucl-bd"/>
</dbReference>
<dbReference type="InterPro" id="IPR050053">
    <property type="entry name" value="ATPase_alpha/beta_chains"/>
</dbReference>
<dbReference type="CDD" id="cd18117">
    <property type="entry name" value="ATP-synt_flagellum-secretory_path_III_N"/>
    <property type="match status" value="1"/>
</dbReference>
<sequence length="442" mass="48157">MISNRFERALRREELISRVGQIVRCAGTIVEADGPDAYLGEICEIASMRSGEITFAEVIGINNGKTLLFPYGDVAGVSVGCEVFATGRLPTAKVGNEALGKVLNAFGEPYADDQRFDAETEYPLNAQPLNPLKRTPISQRLHTGIKVIDHFLSIGVGQKIGIFAGGGVGKTSLLQQIVQGTDADICVIALIGERGREVLDFVRHISASKILERTVVVAATSDQPAIMRQRAAYYATALAEYFRDQSKNVLLVMDSVTRFGMAQREIGLAIGDMPTARGYTVSTFSNLTRLVERCGAIEGKGSISGVYTILVEGDDLNEPLSDTMRATLDGHIVLSRELANERRFPAVDLLHSTSRVMPAVVDKQALSWASQLIRVVAFYERYKELVNLGVYEPGSNPKLDQVLNVIPVIQEFLSQDSNVLVDAEVGRVGLAKLFTHISEIEV</sequence>
<dbReference type="Pfam" id="PF18269">
    <property type="entry name" value="T3SS_ATPase_C"/>
    <property type="match status" value="1"/>
</dbReference>
<comment type="subcellular location">
    <subcellularLocation>
        <location evidence="1">Cytoplasm</location>
    </subcellularLocation>
</comment>
<reference evidence="12" key="1">
    <citation type="journal article" date="2019" name="Int. J. Syst. Evol. Microbiol.">
        <title>The Global Catalogue of Microorganisms (GCM) 10K type strain sequencing project: providing services to taxonomists for standard genome sequencing and annotation.</title>
        <authorList>
            <consortium name="The Broad Institute Genomics Platform"/>
            <consortium name="The Broad Institute Genome Sequencing Center for Infectious Disease"/>
            <person name="Wu L."/>
            <person name="Ma J."/>
        </authorList>
    </citation>
    <scope>NUCLEOTIDE SEQUENCE [LARGE SCALE GENOMIC DNA]</scope>
    <source>
        <strain evidence="12">NBRC 104970</strain>
    </source>
</reference>
<evidence type="ECO:0000256" key="4">
    <source>
        <dbReference type="ARBA" id="ARBA00022741"/>
    </source>
</evidence>
<dbReference type="SUPFAM" id="SSF52540">
    <property type="entry name" value="P-loop containing nucleoside triphosphate hydrolases"/>
    <property type="match status" value="1"/>
</dbReference>
<evidence type="ECO:0000313" key="11">
    <source>
        <dbReference type="EMBL" id="GLS04392.1"/>
    </source>
</evidence>
<dbReference type="InterPro" id="IPR004100">
    <property type="entry name" value="ATPase_F1/V1/A1_a/bsu_N"/>
</dbReference>
<dbReference type="InterPro" id="IPR040627">
    <property type="entry name" value="T3SS_ATPase_C"/>
</dbReference>
<evidence type="ECO:0000256" key="8">
    <source>
        <dbReference type="ARBA" id="ARBA00023136"/>
    </source>
</evidence>
<dbReference type="PANTHER" id="PTHR15184:SF9">
    <property type="entry name" value="SPI-1 TYPE 3 SECRETION SYSTEM ATPASE"/>
    <property type="match status" value="1"/>
</dbReference>
<organism evidence="11 12">
    <name type="scientific">Chitiniphilus shinanonensis</name>
    <dbReference type="NCBI Taxonomy" id="553088"/>
    <lineage>
        <taxon>Bacteria</taxon>
        <taxon>Pseudomonadati</taxon>
        <taxon>Pseudomonadota</taxon>
        <taxon>Betaproteobacteria</taxon>
        <taxon>Neisseriales</taxon>
        <taxon>Chitinibacteraceae</taxon>
        <taxon>Chitiniphilus</taxon>
    </lineage>
</organism>
<keyword evidence="2" id="KW-0813">Transport</keyword>
<dbReference type="RefSeq" id="WP_040431335.1">
    <property type="nucleotide sequence ID" value="NZ_BSOZ01000017.1"/>
</dbReference>
<evidence type="ECO:0000256" key="7">
    <source>
        <dbReference type="ARBA" id="ARBA00022967"/>
    </source>
</evidence>
<evidence type="ECO:0000256" key="2">
    <source>
        <dbReference type="ARBA" id="ARBA00022448"/>
    </source>
</evidence>
<keyword evidence="3" id="KW-0963">Cytoplasm</keyword>
<evidence type="ECO:0000313" key="12">
    <source>
        <dbReference type="Proteomes" id="UP001156836"/>
    </source>
</evidence>
<dbReference type="InterPro" id="IPR027417">
    <property type="entry name" value="P-loop_NTPase"/>
</dbReference>
<comment type="caution">
    <text evidence="11">The sequence shown here is derived from an EMBL/GenBank/DDBJ whole genome shotgun (WGS) entry which is preliminary data.</text>
</comment>
<evidence type="ECO:0000256" key="5">
    <source>
        <dbReference type="ARBA" id="ARBA00022840"/>
    </source>
</evidence>
<dbReference type="InterPro" id="IPR003593">
    <property type="entry name" value="AAA+_ATPase"/>
</dbReference>
<dbReference type="SMART" id="SM00382">
    <property type="entry name" value="AAA"/>
    <property type="match status" value="1"/>
</dbReference>